<name>A0A8H8NPA2_9AGAM</name>
<accession>A0A8H8NPA2</accession>
<dbReference type="PANTHER" id="PTHR42686">
    <property type="entry name" value="GH17980P-RELATED"/>
    <property type="match status" value="1"/>
</dbReference>
<dbReference type="InterPro" id="IPR036812">
    <property type="entry name" value="NAD(P)_OxRdtase_dom_sf"/>
</dbReference>
<dbReference type="GO" id="GO:0005829">
    <property type="term" value="C:cytosol"/>
    <property type="evidence" value="ECO:0007669"/>
    <property type="project" value="TreeGrafter"/>
</dbReference>
<evidence type="ECO:0000313" key="3">
    <source>
        <dbReference type="Proteomes" id="UP000650533"/>
    </source>
</evidence>
<dbReference type="GeneID" id="67026277"/>
<organism evidence="2 3">
    <name type="scientific">Rhizoctonia solani</name>
    <dbReference type="NCBI Taxonomy" id="456999"/>
    <lineage>
        <taxon>Eukaryota</taxon>
        <taxon>Fungi</taxon>
        <taxon>Dikarya</taxon>
        <taxon>Basidiomycota</taxon>
        <taxon>Agaricomycotina</taxon>
        <taxon>Agaricomycetes</taxon>
        <taxon>Cantharellales</taxon>
        <taxon>Ceratobasidiaceae</taxon>
        <taxon>Rhizoctonia</taxon>
    </lineage>
</organism>
<dbReference type="AlphaFoldDB" id="A0A8H8NPA2"/>
<feature type="domain" description="NADP-dependent oxidoreductase" evidence="1">
    <location>
        <begin position="39"/>
        <end position="136"/>
    </location>
</feature>
<dbReference type="PANTHER" id="PTHR42686:SF1">
    <property type="entry name" value="GH17980P-RELATED"/>
    <property type="match status" value="1"/>
</dbReference>
<dbReference type="GO" id="GO:0070485">
    <property type="term" value="P:dehydro-D-arabinono-1,4-lactone biosynthetic process"/>
    <property type="evidence" value="ECO:0007669"/>
    <property type="project" value="TreeGrafter"/>
</dbReference>
<reference evidence="2" key="1">
    <citation type="submission" date="2020-05" db="EMBL/GenBank/DDBJ databases">
        <title>Evolutionary and genomic comparisons of hybrid uninucleate and nonhybrid Rhizoctonia fungi.</title>
        <authorList>
            <person name="Li C."/>
            <person name="Chen X."/>
        </authorList>
    </citation>
    <scope>NUCLEOTIDE SEQUENCE</scope>
    <source>
        <strain evidence="2">AG-1 IA</strain>
    </source>
</reference>
<gene>
    <name evidence="2" type="ORF">RhiXN_03997</name>
</gene>
<evidence type="ECO:0000313" key="2">
    <source>
        <dbReference type="EMBL" id="QRW15996.1"/>
    </source>
</evidence>
<dbReference type="InterPro" id="IPR023210">
    <property type="entry name" value="NADP_OxRdtase_dom"/>
</dbReference>
<dbReference type="SUPFAM" id="SSF51430">
    <property type="entry name" value="NAD(P)-linked oxidoreductase"/>
    <property type="match status" value="1"/>
</dbReference>
<dbReference type="GO" id="GO:0045290">
    <property type="term" value="F:D-arabinose 1-dehydrogenase [NAD(P)+] activity"/>
    <property type="evidence" value="ECO:0007669"/>
    <property type="project" value="TreeGrafter"/>
</dbReference>
<protein>
    <submittedName>
        <fullName evidence="2">Aldo/keto reductase family protein</fullName>
    </submittedName>
</protein>
<dbReference type="EMBL" id="CP059658">
    <property type="protein sequence ID" value="QRW15996.1"/>
    <property type="molecule type" value="Genomic_DNA"/>
</dbReference>
<dbReference type="Proteomes" id="UP000650533">
    <property type="component" value="Chromosome 1"/>
</dbReference>
<dbReference type="RefSeq" id="XP_043176233.1">
    <property type="nucleotide sequence ID" value="XM_043323814.1"/>
</dbReference>
<dbReference type="KEGG" id="rsx:RhiXN_03997"/>
<evidence type="ECO:0000259" key="1">
    <source>
        <dbReference type="Pfam" id="PF00248"/>
    </source>
</evidence>
<dbReference type="Gene3D" id="3.20.20.100">
    <property type="entry name" value="NADP-dependent oxidoreductase domain"/>
    <property type="match status" value="1"/>
</dbReference>
<dbReference type="Pfam" id="PF00248">
    <property type="entry name" value="Aldo_ket_red"/>
    <property type="match status" value="1"/>
</dbReference>
<sequence>MRKLTDPQPTYDVPSHIPETMRTIPEGNWCIGHEQWPSIIFGAGTLGAGIYNSEEVLDSPEPLRTVRLALRYGIRAFDTSAYYGTSEIVLGSILKAVADEFLVNRTRSRLNADDTVLFRRLRLLPNTIRKSVREVLKGSVQAI</sequence>
<dbReference type="InterPro" id="IPR020471">
    <property type="entry name" value="AKR"/>
</dbReference>
<proteinExistence type="predicted"/>